<dbReference type="EMBL" id="BMAT01008536">
    <property type="protein sequence ID" value="GFR87315.1"/>
    <property type="molecule type" value="Genomic_DNA"/>
</dbReference>
<evidence type="ECO:0000313" key="1">
    <source>
        <dbReference type="EMBL" id="GFR87315.1"/>
    </source>
</evidence>
<name>A0AAV4GR41_9GAST</name>
<keyword evidence="2" id="KW-1185">Reference proteome</keyword>
<evidence type="ECO:0000313" key="2">
    <source>
        <dbReference type="Proteomes" id="UP000762676"/>
    </source>
</evidence>
<reference evidence="1 2" key="1">
    <citation type="journal article" date="2021" name="Elife">
        <title>Chloroplast acquisition without the gene transfer in kleptoplastic sea slugs, Plakobranchus ocellatus.</title>
        <authorList>
            <person name="Maeda T."/>
            <person name="Takahashi S."/>
            <person name="Yoshida T."/>
            <person name="Shimamura S."/>
            <person name="Takaki Y."/>
            <person name="Nagai Y."/>
            <person name="Toyoda A."/>
            <person name="Suzuki Y."/>
            <person name="Arimoto A."/>
            <person name="Ishii H."/>
            <person name="Satoh N."/>
            <person name="Nishiyama T."/>
            <person name="Hasebe M."/>
            <person name="Maruyama T."/>
            <person name="Minagawa J."/>
            <person name="Obokata J."/>
            <person name="Shigenobu S."/>
        </authorList>
    </citation>
    <scope>NUCLEOTIDE SEQUENCE [LARGE SCALE GENOMIC DNA]</scope>
</reference>
<proteinExistence type="predicted"/>
<dbReference type="Proteomes" id="UP000762676">
    <property type="component" value="Unassembled WGS sequence"/>
</dbReference>
<accession>A0AAV4GR41</accession>
<dbReference type="InterPro" id="IPR036691">
    <property type="entry name" value="Endo/exonu/phosph_ase_sf"/>
</dbReference>
<comment type="caution">
    <text evidence="1">The sequence shown here is derived from an EMBL/GenBank/DDBJ whole genome shotgun (WGS) entry which is preliminary data.</text>
</comment>
<sequence length="386" mass="43452">MDRTESGNADEFGCRPVKGPHLTVLPDTAGDKCAIGLSPTPSGRKGTHSKARQAYKQTLNIVRINTSGISNKKAKLGKLFNFHSIHVALQQETQHRNTDLHMTVYTPHPCKCEKCHGIVTYIRNDIHGEVKTNSVAQPADILEATVWFQGRKHTILNISSFQPTTRILHTSTTLSTIKLFLRVILMDTLRSGATKIVLQLLLHRAHNTLSRPNLTILSSDLHKHNIQVLDNIDGAKAWSLSTNLNGERRRKNPKLLSTGDETILEDQRKAEVFNKYFYSVNKAERSTKKDKTLLRKLKQKEKAPGVNLSLFEDCFKLPELNLAMKNLKLRKSPGPDRLHNETLLHLGLEGKKVLLKLINKTWDTSIITSVWKTAVVTPILKKRKAS</sequence>
<dbReference type="AlphaFoldDB" id="A0AAV4GR41"/>
<gene>
    <name evidence="1" type="ORF">ElyMa_004219900</name>
</gene>
<protein>
    <submittedName>
        <fullName evidence="1">Pol protein</fullName>
    </submittedName>
</protein>
<organism evidence="1 2">
    <name type="scientific">Elysia marginata</name>
    <dbReference type="NCBI Taxonomy" id="1093978"/>
    <lineage>
        <taxon>Eukaryota</taxon>
        <taxon>Metazoa</taxon>
        <taxon>Spiralia</taxon>
        <taxon>Lophotrochozoa</taxon>
        <taxon>Mollusca</taxon>
        <taxon>Gastropoda</taxon>
        <taxon>Heterobranchia</taxon>
        <taxon>Euthyneura</taxon>
        <taxon>Panpulmonata</taxon>
        <taxon>Sacoglossa</taxon>
        <taxon>Placobranchoidea</taxon>
        <taxon>Plakobranchidae</taxon>
        <taxon>Elysia</taxon>
    </lineage>
</organism>
<dbReference type="Gene3D" id="3.60.10.10">
    <property type="entry name" value="Endonuclease/exonuclease/phosphatase"/>
    <property type="match status" value="1"/>
</dbReference>
<dbReference type="SUPFAM" id="SSF56219">
    <property type="entry name" value="DNase I-like"/>
    <property type="match status" value="1"/>
</dbReference>
<dbReference type="PANTHER" id="PTHR33395:SF22">
    <property type="entry name" value="REVERSE TRANSCRIPTASE DOMAIN-CONTAINING PROTEIN"/>
    <property type="match status" value="1"/>
</dbReference>
<dbReference type="PANTHER" id="PTHR33395">
    <property type="entry name" value="TRANSCRIPTASE, PUTATIVE-RELATED-RELATED"/>
    <property type="match status" value="1"/>
</dbReference>